<accession>A0A2P8E099</accession>
<comment type="caution">
    <text evidence="2">The sequence shown here is derived from an EMBL/GenBank/DDBJ whole genome shotgun (WGS) entry which is preliminary data.</text>
</comment>
<feature type="compositionally biased region" description="Gly residues" evidence="1">
    <location>
        <begin position="98"/>
        <end position="108"/>
    </location>
</feature>
<keyword evidence="3" id="KW-1185">Reference proteome</keyword>
<dbReference type="EMBL" id="PYGE01000009">
    <property type="protein sequence ID" value="PSL02884.1"/>
    <property type="molecule type" value="Genomic_DNA"/>
</dbReference>
<organism evidence="2 3">
    <name type="scientific">Haloactinopolyspora alba</name>
    <dbReference type="NCBI Taxonomy" id="648780"/>
    <lineage>
        <taxon>Bacteria</taxon>
        <taxon>Bacillati</taxon>
        <taxon>Actinomycetota</taxon>
        <taxon>Actinomycetes</taxon>
        <taxon>Jiangellales</taxon>
        <taxon>Jiangellaceae</taxon>
        <taxon>Haloactinopolyspora</taxon>
    </lineage>
</organism>
<reference evidence="2 3" key="1">
    <citation type="submission" date="2018-03" db="EMBL/GenBank/DDBJ databases">
        <title>Genomic Encyclopedia of Archaeal and Bacterial Type Strains, Phase II (KMG-II): from individual species to whole genera.</title>
        <authorList>
            <person name="Goeker M."/>
        </authorList>
    </citation>
    <scope>NUCLEOTIDE SEQUENCE [LARGE SCALE GENOMIC DNA]</scope>
    <source>
        <strain evidence="2 3">DSM 45211</strain>
    </source>
</reference>
<dbReference type="RefSeq" id="WP_106537866.1">
    <property type="nucleotide sequence ID" value="NZ_PYGE01000009.1"/>
</dbReference>
<evidence type="ECO:0000256" key="1">
    <source>
        <dbReference type="SAM" id="MobiDB-lite"/>
    </source>
</evidence>
<dbReference type="Proteomes" id="UP000243528">
    <property type="component" value="Unassembled WGS sequence"/>
</dbReference>
<sequence length="131" mass="13521">MDKELLFKARLPEGEVEVPGLGTVRVRGLSRDEVLAAQKADNTADLERRMLAAGMVDPALTVAEAGRWQMASPAGELEPVTQKIRDLSGMGDDASKSGGEGAGDGAGSGVRDVPGAEAVDDGGPPPPRDEQ</sequence>
<dbReference type="AlphaFoldDB" id="A0A2P8E099"/>
<evidence type="ECO:0000313" key="2">
    <source>
        <dbReference type="EMBL" id="PSL02884.1"/>
    </source>
</evidence>
<protein>
    <submittedName>
        <fullName evidence="2">Uncharacterized protein</fullName>
    </submittedName>
</protein>
<proteinExistence type="predicted"/>
<dbReference type="OrthoDB" id="3403447at2"/>
<name>A0A2P8E099_9ACTN</name>
<feature type="region of interest" description="Disordered" evidence="1">
    <location>
        <begin position="72"/>
        <end position="131"/>
    </location>
</feature>
<evidence type="ECO:0000313" key="3">
    <source>
        <dbReference type="Proteomes" id="UP000243528"/>
    </source>
</evidence>
<gene>
    <name evidence="2" type="ORF">CLV30_109192</name>
</gene>